<dbReference type="GO" id="GO:0006412">
    <property type="term" value="P:translation"/>
    <property type="evidence" value="ECO:0007669"/>
    <property type="project" value="UniProtKB-UniRule"/>
</dbReference>
<evidence type="ECO:0000256" key="1">
    <source>
        <dbReference type="ARBA" id="ARBA00010759"/>
    </source>
</evidence>
<dbReference type="InterPro" id="IPR023635">
    <property type="entry name" value="Peptide_deformylase"/>
</dbReference>
<dbReference type="NCBIfam" id="TIGR00079">
    <property type="entry name" value="pept_deformyl"/>
    <property type="match status" value="1"/>
</dbReference>
<comment type="catalytic activity">
    <reaction evidence="2">
        <text>N-terminal N-formyl-L-methionyl-[peptide] + H2O = N-terminal L-methionyl-[peptide] + formate</text>
        <dbReference type="Rhea" id="RHEA:24420"/>
        <dbReference type="Rhea" id="RHEA-COMP:10639"/>
        <dbReference type="Rhea" id="RHEA-COMP:10640"/>
        <dbReference type="ChEBI" id="CHEBI:15377"/>
        <dbReference type="ChEBI" id="CHEBI:15740"/>
        <dbReference type="ChEBI" id="CHEBI:49298"/>
        <dbReference type="ChEBI" id="CHEBI:64731"/>
        <dbReference type="EC" id="3.5.1.88"/>
    </reaction>
</comment>
<protein>
    <recommendedName>
        <fullName evidence="2">Peptide deformylase</fullName>
        <shortName evidence="2">PDF</shortName>
        <ecNumber evidence="2">3.5.1.88</ecNumber>
    </recommendedName>
    <alternativeName>
        <fullName evidence="2">Polypeptide deformylase</fullName>
    </alternativeName>
</protein>
<keyword evidence="2" id="KW-0479">Metal-binding</keyword>
<proteinExistence type="inferred from homology"/>
<dbReference type="GO" id="GO:0042586">
    <property type="term" value="F:peptide deformylase activity"/>
    <property type="evidence" value="ECO:0007669"/>
    <property type="project" value="UniProtKB-UniRule"/>
</dbReference>
<dbReference type="GO" id="GO:0046872">
    <property type="term" value="F:metal ion binding"/>
    <property type="evidence" value="ECO:0007669"/>
    <property type="project" value="UniProtKB-KW"/>
</dbReference>
<dbReference type="Gene3D" id="3.90.45.10">
    <property type="entry name" value="Peptide deformylase"/>
    <property type="match status" value="1"/>
</dbReference>
<sequence length="170" mass="18836">MTILPIFVCTDKVLRQKAGDCAKPFSQYAQLAENMIQTMYKAPGIGLAAPQIGISLRLVVYDAGNGSVVLINPEIIFWSEQTAAYEEGCLSVPDITAEIIRPATIKFRAYGLDGYKFEKEVSGLEARVIQHECDHLFGTLFIDKLQDKDKLLIEKQLKKAGMKVAVLKAK</sequence>
<dbReference type="InterPro" id="IPR036821">
    <property type="entry name" value="Peptide_deformylase_sf"/>
</dbReference>
<keyword evidence="2" id="KW-0648">Protein biosynthesis</keyword>
<dbReference type="PANTHER" id="PTHR10458:SF22">
    <property type="entry name" value="PEPTIDE DEFORMYLASE"/>
    <property type="match status" value="1"/>
</dbReference>
<dbReference type="PIRSF" id="PIRSF004749">
    <property type="entry name" value="Pep_def"/>
    <property type="match status" value="1"/>
</dbReference>
<comment type="function">
    <text evidence="2">Removes the formyl group from the N-terminal Met of newly synthesized proteins. Requires at least a dipeptide for an efficient rate of reaction. N-terminal L-methionine is a prerequisite for activity but the enzyme has broad specificity at other positions.</text>
</comment>
<dbReference type="CDD" id="cd00487">
    <property type="entry name" value="Pep_deformylase"/>
    <property type="match status" value="1"/>
</dbReference>
<dbReference type="Pfam" id="PF01327">
    <property type="entry name" value="Pep_deformylase"/>
    <property type="match status" value="1"/>
</dbReference>
<feature type="active site" evidence="2">
    <location>
        <position position="132"/>
    </location>
</feature>
<dbReference type="HAMAP" id="MF_00163">
    <property type="entry name" value="Pep_deformylase"/>
    <property type="match status" value="1"/>
</dbReference>
<dbReference type="EMBL" id="MGFH01000194">
    <property type="protein sequence ID" value="OGM02939.1"/>
    <property type="molecule type" value="Genomic_DNA"/>
</dbReference>
<accession>A0A1F7WKK2</accession>
<dbReference type="SUPFAM" id="SSF56420">
    <property type="entry name" value="Peptide deformylase"/>
    <property type="match status" value="1"/>
</dbReference>
<comment type="similarity">
    <text evidence="1 2">Belongs to the polypeptide deformylase family.</text>
</comment>
<dbReference type="PRINTS" id="PR01576">
    <property type="entry name" value="PDEFORMYLASE"/>
</dbReference>
<feature type="binding site" evidence="2">
    <location>
        <position position="135"/>
    </location>
    <ligand>
        <name>Fe cation</name>
        <dbReference type="ChEBI" id="CHEBI:24875"/>
    </ligand>
</feature>
<dbReference type="EC" id="3.5.1.88" evidence="2"/>
<evidence type="ECO:0000256" key="2">
    <source>
        <dbReference type="HAMAP-Rule" id="MF_00163"/>
    </source>
</evidence>
<feature type="binding site" evidence="2">
    <location>
        <position position="89"/>
    </location>
    <ligand>
        <name>Fe cation</name>
        <dbReference type="ChEBI" id="CHEBI:24875"/>
    </ligand>
</feature>
<comment type="caution">
    <text evidence="3">The sequence shown here is derived from an EMBL/GenBank/DDBJ whole genome shotgun (WGS) entry which is preliminary data.</text>
</comment>
<evidence type="ECO:0000313" key="3">
    <source>
        <dbReference type="EMBL" id="OGM02939.1"/>
    </source>
</evidence>
<dbReference type="PANTHER" id="PTHR10458">
    <property type="entry name" value="PEPTIDE DEFORMYLASE"/>
    <property type="match status" value="1"/>
</dbReference>
<evidence type="ECO:0000313" key="4">
    <source>
        <dbReference type="Proteomes" id="UP000178735"/>
    </source>
</evidence>
<organism evidence="3 4">
    <name type="scientific">Candidatus Wallbacteria bacterium GWC2_49_35</name>
    <dbReference type="NCBI Taxonomy" id="1817813"/>
    <lineage>
        <taxon>Bacteria</taxon>
        <taxon>Candidatus Walliibacteriota</taxon>
    </lineage>
</organism>
<dbReference type="STRING" id="1817813.A2008_13805"/>
<keyword evidence="2" id="KW-0408">Iron</keyword>
<dbReference type="AlphaFoldDB" id="A0A1F7WKK2"/>
<gene>
    <name evidence="2" type="primary">def</name>
    <name evidence="3" type="ORF">A2008_13805</name>
</gene>
<comment type="cofactor">
    <cofactor evidence="2">
        <name>Fe(2+)</name>
        <dbReference type="ChEBI" id="CHEBI:29033"/>
    </cofactor>
    <text evidence="2">Binds 1 Fe(2+) ion.</text>
</comment>
<reference evidence="3 4" key="1">
    <citation type="journal article" date="2016" name="Nat. Commun.">
        <title>Thousands of microbial genomes shed light on interconnected biogeochemical processes in an aquifer system.</title>
        <authorList>
            <person name="Anantharaman K."/>
            <person name="Brown C.T."/>
            <person name="Hug L.A."/>
            <person name="Sharon I."/>
            <person name="Castelle C.J."/>
            <person name="Probst A.J."/>
            <person name="Thomas B.C."/>
            <person name="Singh A."/>
            <person name="Wilkins M.J."/>
            <person name="Karaoz U."/>
            <person name="Brodie E.L."/>
            <person name="Williams K.H."/>
            <person name="Hubbard S.S."/>
            <person name="Banfield J.F."/>
        </authorList>
    </citation>
    <scope>NUCLEOTIDE SEQUENCE [LARGE SCALE GENOMIC DNA]</scope>
</reference>
<feature type="binding site" evidence="2">
    <location>
        <position position="131"/>
    </location>
    <ligand>
        <name>Fe cation</name>
        <dbReference type="ChEBI" id="CHEBI:24875"/>
    </ligand>
</feature>
<dbReference type="NCBIfam" id="NF001159">
    <property type="entry name" value="PRK00150.1-3"/>
    <property type="match status" value="1"/>
</dbReference>
<keyword evidence="2" id="KW-0378">Hydrolase</keyword>
<name>A0A1F7WKK2_9BACT</name>
<dbReference type="Proteomes" id="UP000178735">
    <property type="component" value="Unassembled WGS sequence"/>
</dbReference>